<proteinExistence type="predicted"/>
<evidence type="ECO:0000259" key="1">
    <source>
        <dbReference type="Pfam" id="PF00881"/>
    </source>
</evidence>
<dbReference type="Gene3D" id="3.40.109.10">
    <property type="entry name" value="NADH Oxidase"/>
    <property type="match status" value="1"/>
</dbReference>
<dbReference type="PANTHER" id="PTHR43745">
    <property type="entry name" value="NITROREDUCTASE MJ1384-RELATED"/>
    <property type="match status" value="1"/>
</dbReference>
<keyword evidence="4" id="KW-1185">Reference proteome</keyword>
<dbReference type="InterPro" id="IPR052544">
    <property type="entry name" value="Bacteriocin_Proc_Enz"/>
</dbReference>
<evidence type="ECO:0000313" key="4">
    <source>
        <dbReference type="Proteomes" id="UP000294543"/>
    </source>
</evidence>
<dbReference type="PANTHER" id="PTHR43745:SF2">
    <property type="entry name" value="NITROREDUCTASE MJ1384-RELATED"/>
    <property type="match status" value="1"/>
</dbReference>
<dbReference type="OrthoDB" id="3723182at2"/>
<dbReference type="Pfam" id="PF00881">
    <property type="entry name" value="Nitroreductase"/>
    <property type="match status" value="1"/>
</dbReference>
<dbReference type="InterPro" id="IPR054488">
    <property type="entry name" value="ThcOx_dom2"/>
</dbReference>
<dbReference type="Pfam" id="PF22767">
    <property type="entry name" value="ThcOx"/>
    <property type="match status" value="1"/>
</dbReference>
<dbReference type="InterPro" id="IPR000415">
    <property type="entry name" value="Nitroreductase-like"/>
</dbReference>
<dbReference type="GO" id="GO:0016491">
    <property type="term" value="F:oxidoreductase activity"/>
    <property type="evidence" value="ECO:0007669"/>
    <property type="project" value="InterPro"/>
</dbReference>
<dbReference type="NCBIfam" id="TIGR03605">
    <property type="entry name" value="antibiot_sagB"/>
    <property type="match status" value="1"/>
</dbReference>
<dbReference type="InterPro" id="IPR020051">
    <property type="entry name" value="SagB-type_dehydrogenase"/>
</dbReference>
<dbReference type="RefSeq" id="WP_132507591.1">
    <property type="nucleotide sequence ID" value="NZ_SMKP01000024.1"/>
</dbReference>
<evidence type="ECO:0000259" key="2">
    <source>
        <dbReference type="Pfam" id="PF22767"/>
    </source>
</evidence>
<evidence type="ECO:0000313" key="3">
    <source>
        <dbReference type="EMBL" id="TDD22589.1"/>
    </source>
</evidence>
<feature type="domain" description="Cyanobactin oxidase ThcOx second" evidence="2">
    <location>
        <begin position="117"/>
        <end position="223"/>
    </location>
</feature>
<feature type="domain" description="Nitroreductase" evidence="1">
    <location>
        <begin position="285"/>
        <end position="462"/>
    </location>
</feature>
<dbReference type="AlphaFoldDB" id="A0A4R4WXN4"/>
<dbReference type="CDD" id="cd02142">
    <property type="entry name" value="McbC_SagB-like_oxidoreductase"/>
    <property type="match status" value="1"/>
</dbReference>
<dbReference type="SUPFAM" id="SSF55469">
    <property type="entry name" value="FMN-dependent nitroreductase-like"/>
    <property type="match status" value="1"/>
</dbReference>
<dbReference type="Proteomes" id="UP000294543">
    <property type="component" value="Unassembled WGS sequence"/>
</dbReference>
<protein>
    <submittedName>
        <fullName evidence="3">SagB/ThcOx family dehydrogenase</fullName>
    </submittedName>
</protein>
<comment type="caution">
    <text evidence="3">The sequence shown here is derived from an EMBL/GenBank/DDBJ whole genome shotgun (WGS) entry which is preliminary data.</text>
</comment>
<gene>
    <name evidence="3" type="ORF">E1294_11380</name>
</gene>
<reference evidence="3 4" key="1">
    <citation type="submission" date="2019-03" db="EMBL/GenBank/DDBJ databases">
        <title>Draft genome sequences of novel Actinobacteria.</title>
        <authorList>
            <person name="Sahin N."/>
            <person name="Ay H."/>
            <person name="Saygin H."/>
        </authorList>
    </citation>
    <scope>NUCLEOTIDE SEQUENCE [LARGE SCALE GENOMIC DNA]</scope>
    <source>
        <strain evidence="3 4">KC712</strain>
    </source>
</reference>
<dbReference type="InterPro" id="IPR029479">
    <property type="entry name" value="Nitroreductase"/>
</dbReference>
<accession>A0A4R4WXN4</accession>
<sequence>MSRGPFPLWSFREDVYVEPVPQRSVVVVHSRWEDTTLPSPRPAVLEAMRRMSLGPISLGNVIREDADRRELAALLDRLQHLVVRSFGLDPEQPLISVIPLTQQARFRLPETPLVHPVRLSKFALIRTDGNHCSIESPLSLHRVILHRPDAMAQLGELMRPAVPAEQEPDSVITYLMAAGMAVQAEEGDPFQPVRFAEDCDPALVAWSPFDLMFHTRSTLGRHDHDFGATYPVGEQRAVEPVVKPSSAEAAIPLARPSWDRLAAADPRLTTAVEAAEPGYRHAERPLTAEELGELLYRTARVRALIGSSLESSATATSDRPYASSGGRYELELYAIIDRCAGIPRGVFHYDPFGHRLEPIPADPAGADELLQTSRVAANLAGTPSALLFITARFRRVSWKYDGISYALVLKNVGALSQTLSLVSTAMRLSVCRMDNGDTDTAPRVFGLDWRVESSVGGFVIGHHAGPDVEGPAERYAVNDDDWAARARAMLT</sequence>
<name>A0A4R4WXN4_9ACTN</name>
<dbReference type="EMBL" id="SMKP01000024">
    <property type="protein sequence ID" value="TDD22589.1"/>
    <property type="molecule type" value="Genomic_DNA"/>
</dbReference>
<organism evidence="3 4">
    <name type="scientific">Nonomuraea diastatica</name>
    <dbReference type="NCBI Taxonomy" id="1848329"/>
    <lineage>
        <taxon>Bacteria</taxon>
        <taxon>Bacillati</taxon>
        <taxon>Actinomycetota</taxon>
        <taxon>Actinomycetes</taxon>
        <taxon>Streptosporangiales</taxon>
        <taxon>Streptosporangiaceae</taxon>
        <taxon>Nonomuraea</taxon>
    </lineage>
</organism>